<reference evidence="1" key="1">
    <citation type="submission" date="2020-04" db="EMBL/GenBank/DDBJ databases">
        <authorList>
            <person name="Chiriac C."/>
            <person name="Salcher M."/>
            <person name="Ghai R."/>
            <person name="Kavagutti S V."/>
        </authorList>
    </citation>
    <scope>NUCLEOTIDE SEQUENCE</scope>
</reference>
<evidence type="ECO:0000313" key="1">
    <source>
        <dbReference type="EMBL" id="CAB4153373.1"/>
    </source>
</evidence>
<organism evidence="1">
    <name type="scientific">uncultured Caudovirales phage</name>
    <dbReference type="NCBI Taxonomy" id="2100421"/>
    <lineage>
        <taxon>Viruses</taxon>
        <taxon>Duplodnaviria</taxon>
        <taxon>Heunggongvirae</taxon>
        <taxon>Uroviricota</taxon>
        <taxon>Caudoviricetes</taxon>
        <taxon>Peduoviridae</taxon>
        <taxon>Maltschvirus</taxon>
        <taxon>Maltschvirus maltsch</taxon>
    </lineage>
</organism>
<protein>
    <submittedName>
        <fullName evidence="1">Uncharacterized protein</fullName>
    </submittedName>
</protein>
<sequence>MIIIFPNDINTIEGAVNYVETSNTEEYAKFKNYFYSSDHAPDYEIAVLDAIHTRDQANV</sequence>
<proteinExistence type="predicted"/>
<name>A0A6J5N851_9CAUD</name>
<gene>
    <name evidence="1" type="ORF">UFOVP623_8</name>
</gene>
<accession>A0A6J5N851</accession>
<dbReference type="EMBL" id="LR796593">
    <property type="protein sequence ID" value="CAB4153373.1"/>
    <property type="molecule type" value="Genomic_DNA"/>
</dbReference>